<dbReference type="InterPro" id="IPR012338">
    <property type="entry name" value="Beta-lactam/transpept-like"/>
</dbReference>
<gene>
    <name evidence="14 18" type="primary">mrdA</name>
    <name evidence="18" type="ORF">QJT80_14830</name>
</gene>
<comment type="catalytic activity">
    <reaction evidence="14">
        <text>Preferential cleavage: (Ac)2-L-Lys-D-Ala-|-D-Ala. Also transpeptidation of peptidyl-alanyl moieties that are N-acyl substituents of D-alanine.</text>
        <dbReference type="EC" id="3.4.16.4"/>
    </reaction>
</comment>
<dbReference type="EMBL" id="CP124755">
    <property type="protein sequence ID" value="WGZ90747.1"/>
    <property type="molecule type" value="Genomic_DNA"/>
</dbReference>
<dbReference type="HAMAP" id="MF_02081">
    <property type="entry name" value="MrdA_transpept"/>
    <property type="match status" value="1"/>
</dbReference>
<feature type="region of interest" description="Disordered" evidence="15">
    <location>
        <begin position="626"/>
        <end position="651"/>
    </location>
</feature>
<keyword evidence="3 14" id="KW-1003">Cell membrane</keyword>
<dbReference type="Proteomes" id="UP001300672">
    <property type="component" value="Chromosome"/>
</dbReference>
<evidence type="ECO:0000256" key="10">
    <source>
        <dbReference type="ARBA" id="ARBA00022984"/>
    </source>
</evidence>
<keyword evidence="12 14" id="KW-0472">Membrane</keyword>
<evidence type="ECO:0000256" key="5">
    <source>
        <dbReference type="ARBA" id="ARBA00022645"/>
    </source>
</evidence>
<dbReference type="GO" id="GO:0008360">
    <property type="term" value="P:regulation of cell shape"/>
    <property type="evidence" value="ECO:0007669"/>
    <property type="project" value="UniProtKB-KW"/>
</dbReference>
<dbReference type="GO" id="GO:0071555">
    <property type="term" value="P:cell wall organization"/>
    <property type="evidence" value="ECO:0007669"/>
    <property type="project" value="UniProtKB-KW"/>
</dbReference>
<evidence type="ECO:0000259" key="17">
    <source>
        <dbReference type="Pfam" id="PF03717"/>
    </source>
</evidence>
<evidence type="ECO:0000256" key="12">
    <source>
        <dbReference type="ARBA" id="ARBA00023136"/>
    </source>
</evidence>
<feature type="domain" description="Penicillin-binding protein dimerisation" evidence="17">
    <location>
        <begin position="63"/>
        <end position="243"/>
    </location>
</feature>
<accession>A0AA95H4E3</accession>
<dbReference type="InterPro" id="IPR001460">
    <property type="entry name" value="PCN-bd_Tpept"/>
</dbReference>
<comment type="subcellular location">
    <subcellularLocation>
        <location evidence="14">Cell inner membrane</location>
        <topology evidence="14">Single-pass membrane protein</topology>
    </subcellularLocation>
    <subcellularLocation>
        <location evidence="2">Cell membrane</location>
    </subcellularLocation>
    <subcellularLocation>
        <location evidence="1">Membrane</location>
        <topology evidence="1">Single-pass membrane protein</topology>
    </subcellularLocation>
</comment>
<evidence type="ECO:0000313" key="18">
    <source>
        <dbReference type="EMBL" id="WGZ90747.1"/>
    </source>
</evidence>
<dbReference type="NCBIfam" id="TIGR03423">
    <property type="entry name" value="pbp2_mrdA"/>
    <property type="match status" value="1"/>
</dbReference>
<evidence type="ECO:0000256" key="13">
    <source>
        <dbReference type="ARBA" id="ARBA00023316"/>
    </source>
</evidence>
<evidence type="ECO:0000256" key="2">
    <source>
        <dbReference type="ARBA" id="ARBA00004236"/>
    </source>
</evidence>
<keyword evidence="5 14" id="KW-0121">Carboxypeptidase</keyword>
<evidence type="ECO:0000256" key="15">
    <source>
        <dbReference type="SAM" id="MobiDB-lite"/>
    </source>
</evidence>
<dbReference type="Pfam" id="PF03717">
    <property type="entry name" value="PBP_dimer"/>
    <property type="match status" value="1"/>
</dbReference>
<feature type="active site" description="Acyl-ester intermediate" evidence="14">
    <location>
        <position position="336"/>
    </location>
</feature>
<keyword evidence="4 14" id="KW-0997">Cell inner membrane</keyword>
<feature type="transmembrane region" description="Helical" evidence="14">
    <location>
        <begin position="21"/>
        <end position="40"/>
    </location>
</feature>
<proteinExistence type="inferred from homology"/>
<protein>
    <recommendedName>
        <fullName evidence="14">Peptidoglycan D,D-transpeptidase MrdA</fullName>
        <ecNumber evidence="14">3.4.16.4</ecNumber>
    </recommendedName>
    <alternativeName>
        <fullName evidence="14">Penicillin-binding protein 2</fullName>
        <shortName evidence="14">PBP-2</shortName>
    </alternativeName>
</protein>
<dbReference type="InterPro" id="IPR005311">
    <property type="entry name" value="PBP_dimer"/>
</dbReference>
<reference evidence="18" key="2">
    <citation type="submission" date="2023-04" db="EMBL/GenBank/DDBJ databases">
        <authorList>
            <person name="Beletskiy A.V."/>
            <person name="Mardanov A.V."/>
            <person name="Ravin N.V."/>
        </authorList>
    </citation>
    <scope>NUCLEOTIDE SEQUENCE</scope>
    <source>
        <strain evidence="18">GKL-01</strain>
    </source>
</reference>
<dbReference type="EC" id="3.4.16.4" evidence="14"/>
<evidence type="ECO:0000256" key="8">
    <source>
        <dbReference type="ARBA" id="ARBA00022801"/>
    </source>
</evidence>
<dbReference type="KEGG" id="tdu:QJT80_14830"/>
<dbReference type="InterPro" id="IPR036138">
    <property type="entry name" value="PBP_dimer_sf"/>
</dbReference>
<comment type="pathway">
    <text evidence="14">Cell wall biogenesis; peptidoglycan biosynthesis.</text>
</comment>
<keyword evidence="9 14" id="KW-0133">Cell shape</keyword>
<feature type="compositionally biased region" description="Basic and acidic residues" evidence="15">
    <location>
        <begin position="639"/>
        <end position="651"/>
    </location>
</feature>
<evidence type="ECO:0000259" key="16">
    <source>
        <dbReference type="Pfam" id="PF00905"/>
    </source>
</evidence>
<dbReference type="GO" id="GO:0071972">
    <property type="term" value="F:peptidoglycan L,D-transpeptidase activity"/>
    <property type="evidence" value="ECO:0007669"/>
    <property type="project" value="TreeGrafter"/>
</dbReference>
<evidence type="ECO:0000256" key="7">
    <source>
        <dbReference type="ARBA" id="ARBA00022692"/>
    </source>
</evidence>
<evidence type="ECO:0000256" key="3">
    <source>
        <dbReference type="ARBA" id="ARBA00022475"/>
    </source>
</evidence>
<dbReference type="GO" id="GO:0008658">
    <property type="term" value="F:penicillin binding"/>
    <property type="evidence" value="ECO:0007669"/>
    <property type="project" value="UniProtKB-UniRule"/>
</dbReference>
<dbReference type="PANTHER" id="PTHR30627">
    <property type="entry name" value="PEPTIDOGLYCAN D,D-TRANSPEPTIDASE"/>
    <property type="match status" value="1"/>
</dbReference>
<dbReference type="Gene3D" id="3.40.710.10">
    <property type="entry name" value="DD-peptidase/beta-lactamase superfamily"/>
    <property type="match status" value="1"/>
</dbReference>
<dbReference type="GO" id="GO:0006508">
    <property type="term" value="P:proteolysis"/>
    <property type="evidence" value="ECO:0007669"/>
    <property type="project" value="UniProtKB-KW"/>
</dbReference>
<evidence type="ECO:0000256" key="1">
    <source>
        <dbReference type="ARBA" id="ARBA00004167"/>
    </source>
</evidence>
<name>A0AA95H4E3_9GAMM</name>
<dbReference type="AlphaFoldDB" id="A0AA95H4E3"/>
<evidence type="ECO:0000256" key="4">
    <source>
        <dbReference type="ARBA" id="ARBA00022519"/>
    </source>
</evidence>
<evidence type="ECO:0000256" key="11">
    <source>
        <dbReference type="ARBA" id="ARBA00022989"/>
    </source>
</evidence>
<dbReference type="FunFam" id="3.40.710.10:FF:000024">
    <property type="entry name" value="Penicillin-binding protein 2"/>
    <property type="match status" value="1"/>
</dbReference>
<dbReference type="InterPro" id="IPR017790">
    <property type="entry name" value="Penicillin-binding_protein_2"/>
</dbReference>
<dbReference type="SUPFAM" id="SSF56519">
    <property type="entry name" value="Penicillin binding protein dimerisation domain"/>
    <property type="match status" value="1"/>
</dbReference>
<comment type="function">
    <text evidence="14">Catalyzes cross-linking of the peptidoglycan cell wall.</text>
</comment>
<comment type="similarity">
    <text evidence="14">Belongs to the transpeptidase family. MrdA subfamily.</text>
</comment>
<keyword evidence="13 14" id="KW-0961">Cell wall biogenesis/degradation</keyword>
<evidence type="ECO:0000256" key="14">
    <source>
        <dbReference type="HAMAP-Rule" id="MF_02081"/>
    </source>
</evidence>
<evidence type="ECO:0000256" key="9">
    <source>
        <dbReference type="ARBA" id="ARBA00022960"/>
    </source>
</evidence>
<evidence type="ECO:0000256" key="6">
    <source>
        <dbReference type="ARBA" id="ARBA00022670"/>
    </source>
</evidence>
<dbReference type="InterPro" id="IPR050515">
    <property type="entry name" value="Beta-lactam/transpept"/>
</dbReference>
<dbReference type="Gene3D" id="3.30.1390.30">
    <property type="entry name" value="Penicillin-binding protein 2a, domain 3"/>
    <property type="match status" value="1"/>
</dbReference>
<reference evidence="18" key="1">
    <citation type="journal article" date="2023" name="Int. J. Mol. Sci.">
        <title>Metagenomics Revealed a New Genus 'Candidatus Thiocaldithrix dubininis' gen. nov., sp. nov. and a New Species 'Candidatus Thiothrix putei' sp. nov. in the Family Thiotrichaceae, Some Members of Which Have Traits of Both Na+- and H+-Motive Energetics.</title>
        <authorList>
            <person name="Ravin N.V."/>
            <person name="Muntyan M.S."/>
            <person name="Smolyakov D.D."/>
            <person name="Rudenko T.S."/>
            <person name="Beletsky A.V."/>
            <person name="Mardanov A.V."/>
            <person name="Grabovich M.Y."/>
        </authorList>
    </citation>
    <scope>NUCLEOTIDE SEQUENCE</scope>
    <source>
        <strain evidence="18">GKL-01</strain>
    </source>
</reference>
<keyword evidence="7 14" id="KW-0812">Transmembrane</keyword>
<dbReference type="Pfam" id="PF00905">
    <property type="entry name" value="Transpeptidase"/>
    <property type="match status" value="1"/>
</dbReference>
<dbReference type="GO" id="GO:0009002">
    <property type="term" value="F:serine-type D-Ala-D-Ala carboxypeptidase activity"/>
    <property type="evidence" value="ECO:0007669"/>
    <property type="project" value="UniProtKB-UniRule"/>
</dbReference>
<dbReference type="GO" id="GO:0005886">
    <property type="term" value="C:plasma membrane"/>
    <property type="evidence" value="ECO:0007669"/>
    <property type="project" value="UniProtKB-SubCell"/>
</dbReference>
<keyword evidence="10 14" id="KW-0573">Peptidoglycan synthesis</keyword>
<comment type="caution">
    <text evidence="14">Lacks conserved residue(s) required for the propagation of feature annotation.</text>
</comment>
<keyword evidence="6 14" id="KW-0645">Protease</keyword>
<keyword evidence="8 14" id="KW-0378">Hydrolase</keyword>
<dbReference type="PANTHER" id="PTHR30627:SF2">
    <property type="entry name" value="PEPTIDOGLYCAN D,D-TRANSPEPTIDASE MRDA"/>
    <property type="match status" value="1"/>
</dbReference>
<keyword evidence="11 14" id="KW-1133">Transmembrane helix</keyword>
<feature type="domain" description="Penicillin-binding protein transpeptidase" evidence="16">
    <location>
        <begin position="277"/>
        <end position="616"/>
    </location>
</feature>
<dbReference type="Gene3D" id="3.90.1310.10">
    <property type="entry name" value="Penicillin-binding protein 2a (Domain 2)"/>
    <property type="match status" value="1"/>
</dbReference>
<sequence>MGERLSIKTERDEQYLFNVRVIVAAVLVLLALIGLGARAYQLQVLEYQTFAEESRNHYLRRVPIPPNRGQIYDRNGALLADSHTQYVLEVVRDNISDENKDGKTTLADVDGLVTRLGKLIPLSEKETRLFKQQVTRFKYQPVPLKVNLSEEEVAIFAVNRPRFPGVNLEVRMERYYPLGTIASHVIGYVGRIDEKDMERLDKNEYTGTTHIGKTGVEASHENRLHGQAGYHLVEVDAHGKQQAVVEEKAPIGGQDLFLGLDINLQIKAEKLLAGEKGAIVAIDPKNGEILALASVPTFDPNLFINGISYKDYTALSEDPDRPLYNRALQGVYPPGSTIKPMVGIAGLEEKVMSPGSRVFDPGFFRLSGQKHVFRCWNKRGHGSVDLNRAIAQSCDTYFYDLAYHMGIERFSAFMHKFGFGEQTGVDLPSEASGLMPDPRWKLKRHKSNWYPGDTVNIGIGQGYWLSTPMQLAHAATIMANRGVRLKPHILRGVRIAKNQQENVLKPEPFPPVLADARYWKIAIAGMENVMRPGGTARAAGAGASYRIAGKTGTAQVFGLKGGSYSAGSTKKRLRDHALFVGFAPADDPKIAVSVIIENSSGSGGHTAAPIGRKMMDAYLLKEYGDDAIQPLEEEADPEAAGHADEESDQHD</sequence>
<dbReference type="GO" id="GO:0009252">
    <property type="term" value="P:peptidoglycan biosynthetic process"/>
    <property type="evidence" value="ECO:0007669"/>
    <property type="project" value="UniProtKB-UniRule"/>
</dbReference>
<dbReference type="SUPFAM" id="SSF56601">
    <property type="entry name" value="beta-lactamase/transpeptidase-like"/>
    <property type="match status" value="1"/>
</dbReference>
<organism evidence="18">
    <name type="scientific">Candidatus Thiocaldithrix dubininis</name>
    <dbReference type="NCBI Taxonomy" id="3080823"/>
    <lineage>
        <taxon>Bacteria</taxon>
        <taxon>Pseudomonadati</taxon>
        <taxon>Pseudomonadota</taxon>
        <taxon>Gammaproteobacteria</taxon>
        <taxon>Thiotrichales</taxon>
        <taxon>Thiotrichaceae</taxon>
        <taxon>Candidatus Thiocaldithrix</taxon>
    </lineage>
</organism>